<keyword evidence="3" id="KW-0862">Zinc</keyword>
<dbReference type="InterPro" id="IPR049548">
    <property type="entry name" value="Sina-like_RING"/>
</dbReference>
<evidence type="ECO:0000256" key="3">
    <source>
        <dbReference type="ARBA" id="ARBA00022833"/>
    </source>
</evidence>
<feature type="compositionally biased region" description="Polar residues" evidence="5">
    <location>
        <begin position="481"/>
        <end position="490"/>
    </location>
</feature>
<dbReference type="Proteomes" id="UP001329430">
    <property type="component" value="Chromosome 3"/>
</dbReference>
<feature type="compositionally biased region" description="Polar residues" evidence="5">
    <location>
        <begin position="422"/>
        <end position="435"/>
    </location>
</feature>
<feature type="compositionally biased region" description="Polar residues" evidence="5">
    <location>
        <begin position="366"/>
        <end position="376"/>
    </location>
</feature>
<proteinExistence type="predicted"/>
<dbReference type="GO" id="GO:0008270">
    <property type="term" value="F:zinc ion binding"/>
    <property type="evidence" value="ECO:0007669"/>
    <property type="project" value="UniProtKB-KW"/>
</dbReference>
<dbReference type="EMBL" id="JAVRBK010000003">
    <property type="protein sequence ID" value="KAK5646072.1"/>
    <property type="molecule type" value="Genomic_DNA"/>
</dbReference>
<keyword evidence="2 4" id="KW-0863">Zinc-finger</keyword>
<evidence type="ECO:0000256" key="1">
    <source>
        <dbReference type="ARBA" id="ARBA00022723"/>
    </source>
</evidence>
<evidence type="ECO:0000256" key="4">
    <source>
        <dbReference type="PROSITE-ProRule" id="PRU00175"/>
    </source>
</evidence>
<feature type="domain" description="RING-type" evidence="6">
    <location>
        <begin position="20"/>
        <end position="59"/>
    </location>
</feature>
<feature type="compositionally biased region" description="Basic residues" evidence="5">
    <location>
        <begin position="501"/>
        <end position="510"/>
    </location>
</feature>
<feature type="region of interest" description="Disordered" evidence="5">
    <location>
        <begin position="323"/>
        <end position="462"/>
    </location>
</feature>
<feature type="compositionally biased region" description="Polar residues" evidence="5">
    <location>
        <begin position="336"/>
        <end position="350"/>
    </location>
</feature>
<dbReference type="AlphaFoldDB" id="A0AAN7ZKL7"/>
<evidence type="ECO:0000313" key="7">
    <source>
        <dbReference type="EMBL" id="KAK5646072.1"/>
    </source>
</evidence>
<dbReference type="SUPFAM" id="SSF49599">
    <property type="entry name" value="TRAF domain-like"/>
    <property type="match status" value="1"/>
</dbReference>
<gene>
    <name evidence="7" type="ORF">RI129_004536</name>
</gene>
<comment type="caution">
    <text evidence="7">The sequence shown here is derived from an EMBL/GenBank/DDBJ whole genome shotgun (WGS) entry which is preliminary data.</text>
</comment>
<evidence type="ECO:0000313" key="8">
    <source>
        <dbReference type="Proteomes" id="UP001329430"/>
    </source>
</evidence>
<dbReference type="PANTHER" id="PTHR10315">
    <property type="entry name" value="E3 UBIQUITIN PROTEIN LIGASE SIAH"/>
    <property type="match status" value="1"/>
</dbReference>
<feature type="compositionally biased region" description="Polar residues" evidence="5">
    <location>
        <begin position="449"/>
        <end position="460"/>
    </location>
</feature>
<name>A0AAN7ZKL7_9COLE</name>
<sequence length="510" mass="57423">MPNADIPNFGWREFEDIIQCNICMDILQSPPGSMVEQCVHGHHICANCRVRVDNCPTCKCAYIGTRNFVVEELVRNYEILRNIINLADPLSENIKETKVELNAAAPAFNPRITKRRKVDTPQPPKGIYPCRVDQCNVKLPAGRLLNHVRSFHADKLTESILDANDTYTHDWVLTFNKSKPINTTSFVLFVSGIGTVFLTIEILRTGHLIAVLRANMKYAQARTFVGSLEFYSQERSYSHSVLLVSVKDNIEHMILRKNCFLLTKNQLRILCVDRKFNCKLKLSHFNAMVPLPEAAPNLEQISVVAVIRKSLCEEEKKKFVKTGEQFQDKKGKKGVSNDSQPQCSSTSSVIIQKDKKKVNKDLLNDSQPQPSASSSEVVPKDKKKVKKDDVLNDAQPQSSAVSSQIPNKDKKNVKQEQAEVLNDTQPQSSAASSEIVNKGKRKVKKGNALNDTQPQASTCPTDKLIREILETIRNNDDLITELSQNNSNTVHNNPAPSPPPARRRRHRRNK</sequence>
<feature type="compositionally biased region" description="Polar residues" evidence="5">
    <location>
        <begin position="394"/>
        <end position="406"/>
    </location>
</feature>
<organism evidence="7 8">
    <name type="scientific">Pyrocoelia pectoralis</name>
    <dbReference type="NCBI Taxonomy" id="417401"/>
    <lineage>
        <taxon>Eukaryota</taxon>
        <taxon>Metazoa</taxon>
        <taxon>Ecdysozoa</taxon>
        <taxon>Arthropoda</taxon>
        <taxon>Hexapoda</taxon>
        <taxon>Insecta</taxon>
        <taxon>Pterygota</taxon>
        <taxon>Neoptera</taxon>
        <taxon>Endopterygota</taxon>
        <taxon>Coleoptera</taxon>
        <taxon>Polyphaga</taxon>
        <taxon>Elateriformia</taxon>
        <taxon>Elateroidea</taxon>
        <taxon>Lampyridae</taxon>
        <taxon>Lampyrinae</taxon>
        <taxon>Pyrocoelia</taxon>
    </lineage>
</organism>
<dbReference type="PROSITE" id="PS50089">
    <property type="entry name" value="ZF_RING_2"/>
    <property type="match status" value="1"/>
</dbReference>
<evidence type="ECO:0000256" key="5">
    <source>
        <dbReference type="SAM" id="MobiDB-lite"/>
    </source>
</evidence>
<dbReference type="GO" id="GO:0061630">
    <property type="term" value="F:ubiquitin protein ligase activity"/>
    <property type="evidence" value="ECO:0007669"/>
    <property type="project" value="TreeGrafter"/>
</dbReference>
<feature type="compositionally biased region" description="Basic and acidic residues" evidence="5">
    <location>
        <begin position="407"/>
        <end position="417"/>
    </location>
</feature>
<protein>
    <recommendedName>
        <fullName evidence="6">RING-type domain-containing protein</fullName>
    </recommendedName>
</protein>
<dbReference type="InterPro" id="IPR001841">
    <property type="entry name" value="Znf_RING"/>
</dbReference>
<dbReference type="Pfam" id="PF21362">
    <property type="entry name" value="Sina_RING"/>
    <property type="match status" value="1"/>
</dbReference>
<accession>A0AAN7ZKL7</accession>
<dbReference type="InterPro" id="IPR052088">
    <property type="entry name" value="E3_ubiquitin-ligase_SINA"/>
</dbReference>
<evidence type="ECO:0000259" key="6">
    <source>
        <dbReference type="PROSITE" id="PS50089"/>
    </source>
</evidence>
<dbReference type="InterPro" id="IPR013083">
    <property type="entry name" value="Znf_RING/FYVE/PHD"/>
</dbReference>
<evidence type="ECO:0000256" key="2">
    <source>
        <dbReference type="ARBA" id="ARBA00022771"/>
    </source>
</evidence>
<feature type="region of interest" description="Disordered" evidence="5">
    <location>
        <begin position="476"/>
        <end position="510"/>
    </location>
</feature>
<keyword evidence="1" id="KW-0479">Metal-binding</keyword>
<keyword evidence="8" id="KW-1185">Reference proteome</keyword>
<dbReference type="PANTHER" id="PTHR10315:SF117">
    <property type="entry name" value="RING-TYPE E3 UBIQUITIN TRANSFERASE"/>
    <property type="match status" value="1"/>
</dbReference>
<dbReference type="Gene3D" id="3.30.40.10">
    <property type="entry name" value="Zinc/RING finger domain, C3HC4 (zinc finger)"/>
    <property type="match status" value="1"/>
</dbReference>
<dbReference type="GO" id="GO:0005737">
    <property type="term" value="C:cytoplasm"/>
    <property type="evidence" value="ECO:0007669"/>
    <property type="project" value="TreeGrafter"/>
</dbReference>
<reference evidence="7 8" key="1">
    <citation type="journal article" date="2024" name="Insects">
        <title>An Improved Chromosome-Level Genome Assembly of the Firefly Pyrocoelia pectoralis.</title>
        <authorList>
            <person name="Fu X."/>
            <person name="Meyer-Rochow V.B."/>
            <person name="Ballantyne L."/>
            <person name="Zhu X."/>
        </authorList>
    </citation>
    <scope>NUCLEOTIDE SEQUENCE [LARGE SCALE GENOMIC DNA]</scope>
    <source>
        <strain evidence="7">XCY_ONT2</strain>
    </source>
</reference>
<dbReference type="SUPFAM" id="SSF57850">
    <property type="entry name" value="RING/U-box"/>
    <property type="match status" value="1"/>
</dbReference>